<name>A0A1H3QZB3_9ACTN</name>
<dbReference type="RefSeq" id="WP_143049782.1">
    <property type="nucleotide sequence ID" value="NZ_BOND01000008.1"/>
</dbReference>
<dbReference type="OrthoDB" id="5182549at2"/>
<accession>A0A1H3QZB3</accession>
<evidence type="ECO:0000313" key="2">
    <source>
        <dbReference type="Proteomes" id="UP000199632"/>
    </source>
</evidence>
<reference evidence="2" key="1">
    <citation type="submission" date="2016-10" db="EMBL/GenBank/DDBJ databases">
        <authorList>
            <person name="Varghese N."/>
            <person name="Submissions S."/>
        </authorList>
    </citation>
    <scope>NUCLEOTIDE SEQUENCE [LARGE SCALE GENOMIC DNA]</scope>
    <source>
        <strain evidence="2">DSM 44718</strain>
    </source>
</reference>
<gene>
    <name evidence="1" type="ORF">SAMN05421684_3317</name>
</gene>
<proteinExistence type="predicted"/>
<sequence>MARHDTPANATVESLESAIRALVVDSGPSVHKLVNNESEGARTIMAAARTPESWSAEEKATAVIATIVAVIDELTNRRWKRTAQAAFRIPAQRFQGAEFDSLAARWRDLGREDASQEGIEVDDAADRYRGYWRNSTAPHIARALMTRIDQLNTGDGWQQLRKEEYIPSAALPLSFERTEVLYHFEGTRGVRSTCQRWLIAHGPVEYYDAVGWYYNDPDAGVDIVPIANCRREGSYELLPQGGRKGRLRFARRIESGERYYFSYETRFNSDRSCRPTILQEIRGQQTELLTVRAQFDPRTLPVRCWYFDVSVQSEGSIDPPEGAPQLLTVAPNGYVDHEFRNCQHGRKYGLRWTWPTEAVTRPRTSIGMEVDVGDG</sequence>
<evidence type="ECO:0000313" key="1">
    <source>
        <dbReference type="EMBL" id="SDZ18696.1"/>
    </source>
</evidence>
<protein>
    <submittedName>
        <fullName evidence="1">Uncharacterized protein</fullName>
    </submittedName>
</protein>
<dbReference type="Proteomes" id="UP000199632">
    <property type="component" value="Unassembled WGS sequence"/>
</dbReference>
<dbReference type="AlphaFoldDB" id="A0A1H3QZB3"/>
<dbReference type="EMBL" id="FNQB01000002">
    <property type="protein sequence ID" value="SDZ18696.1"/>
    <property type="molecule type" value="Genomic_DNA"/>
</dbReference>
<keyword evidence="2" id="KW-1185">Reference proteome</keyword>
<organism evidence="1 2">
    <name type="scientific">Asanoa ishikariensis</name>
    <dbReference type="NCBI Taxonomy" id="137265"/>
    <lineage>
        <taxon>Bacteria</taxon>
        <taxon>Bacillati</taxon>
        <taxon>Actinomycetota</taxon>
        <taxon>Actinomycetes</taxon>
        <taxon>Micromonosporales</taxon>
        <taxon>Micromonosporaceae</taxon>
        <taxon>Asanoa</taxon>
    </lineage>
</organism>